<keyword evidence="3" id="KW-0699">rRNA-binding</keyword>
<gene>
    <name evidence="3" type="primary">rpl18a</name>
    <name evidence="3" type="synonym">rpl20e</name>
    <name evidence="3" type="synonym">rplX</name>
    <name evidence="5" type="ordered locus">Metev_0733</name>
</gene>
<name>D7E710_METEZ</name>
<dbReference type="STRING" id="644295.Metev_0733"/>
<dbReference type="HAMAP" id="MF_00273">
    <property type="entry name" value="Ribosomal_eL20"/>
    <property type="match status" value="1"/>
</dbReference>
<evidence type="ECO:0000256" key="1">
    <source>
        <dbReference type="ARBA" id="ARBA00022980"/>
    </source>
</evidence>
<protein>
    <recommendedName>
        <fullName evidence="3">Large ribosomal subunit protein eL20</fullName>
    </recommendedName>
</protein>
<dbReference type="HOGENOM" id="CLU_177460_1_1_2"/>
<dbReference type="NCBIfam" id="NF001981">
    <property type="entry name" value="PRK00773.1-1"/>
    <property type="match status" value="1"/>
</dbReference>
<keyword evidence="6" id="KW-1185">Reference proteome</keyword>
<dbReference type="Pfam" id="PF01775">
    <property type="entry name" value="Ribosomal_L18A"/>
    <property type="match status" value="1"/>
</dbReference>
<dbReference type="GO" id="GO:0003735">
    <property type="term" value="F:structural constituent of ribosome"/>
    <property type="evidence" value="ECO:0007669"/>
    <property type="project" value="InterPro"/>
</dbReference>
<dbReference type="RefSeq" id="WP_013194202.1">
    <property type="nucleotide sequence ID" value="NC_014253.1"/>
</dbReference>
<dbReference type="KEGG" id="mev:Metev_0733"/>
<comment type="subunit">
    <text evidence="3">Part of the 50S ribosomal subunit. Binds 23S rRNA.</text>
</comment>
<dbReference type="OrthoDB" id="191241at2157"/>
<feature type="domain" description="Large ribosomal subunit protein eL20" evidence="4">
    <location>
        <begin position="1"/>
        <end position="55"/>
    </location>
</feature>
<dbReference type="InterPro" id="IPR028877">
    <property type="entry name" value="Ribosomal_eL20"/>
</dbReference>
<dbReference type="GO" id="GO:0006412">
    <property type="term" value="P:translation"/>
    <property type="evidence" value="ECO:0007669"/>
    <property type="project" value="UniProtKB-UniRule"/>
</dbReference>
<keyword evidence="2 3" id="KW-0687">Ribonucleoprotein</keyword>
<evidence type="ECO:0000259" key="4">
    <source>
        <dbReference type="Pfam" id="PF01775"/>
    </source>
</evidence>
<keyword evidence="1 3" id="KW-0689">Ribosomal protein</keyword>
<keyword evidence="3" id="KW-0694">RNA-binding</keyword>
<evidence type="ECO:0000313" key="5">
    <source>
        <dbReference type="EMBL" id="ADI73634.1"/>
    </source>
</evidence>
<dbReference type="GO" id="GO:1990904">
    <property type="term" value="C:ribonucleoprotein complex"/>
    <property type="evidence" value="ECO:0007669"/>
    <property type="project" value="UniProtKB-KW"/>
</dbReference>
<comment type="similarity">
    <text evidence="3">Belongs to the eukaryotic ribosomal protein eL20 family.</text>
</comment>
<accession>D7E710</accession>
<evidence type="ECO:0000256" key="2">
    <source>
        <dbReference type="ARBA" id="ARBA00023274"/>
    </source>
</evidence>
<dbReference type="Gene3D" id="3.10.20.10">
    <property type="match status" value="1"/>
</dbReference>
<dbReference type="AlphaFoldDB" id="D7E710"/>
<evidence type="ECO:0000313" key="6">
    <source>
        <dbReference type="Proteomes" id="UP000000391"/>
    </source>
</evidence>
<sequence>MKNYLVKGKFKAGHYWEKFSKYVESQNEKNATEKTYSLFGSKHGVKRFDIKIDSITEV</sequence>
<reference evidence="5 6" key="1">
    <citation type="submission" date="2010-06" db="EMBL/GenBank/DDBJ databases">
        <title>Complete sequence chromosome of Methanohalobium evestigatum Z-7303.</title>
        <authorList>
            <consortium name="US DOE Joint Genome Institute"/>
            <person name="Lucas S."/>
            <person name="Copeland A."/>
            <person name="Lapidus A."/>
            <person name="Cheng J.-F."/>
            <person name="Bruce D."/>
            <person name="Goodwin L."/>
            <person name="Pitluck S."/>
            <person name="Saunders E."/>
            <person name="Detter J.C."/>
            <person name="Han C."/>
            <person name="Tapia R."/>
            <person name="Land M."/>
            <person name="Hauser L."/>
            <person name="Kyrpides N."/>
            <person name="Mikhailova N."/>
            <person name="Sieprawska-Lupa M."/>
            <person name="Whitman W.B."/>
            <person name="Anderson I."/>
            <person name="Woyke T."/>
        </authorList>
    </citation>
    <scope>NUCLEOTIDE SEQUENCE [LARGE SCALE GENOMIC DNA]</scope>
    <source>
        <strain evidence="6">ATCC BAA-1072 / DSM 3721 / NBRC 107634 / OCM 161 / Z-7303</strain>
    </source>
</reference>
<evidence type="ECO:0000256" key="3">
    <source>
        <dbReference type="HAMAP-Rule" id="MF_00273"/>
    </source>
</evidence>
<dbReference type="GO" id="GO:0005840">
    <property type="term" value="C:ribosome"/>
    <property type="evidence" value="ECO:0007669"/>
    <property type="project" value="UniProtKB-KW"/>
</dbReference>
<dbReference type="GeneID" id="9346354"/>
<dbReference type="InterPro" id="IPR023573">
    <property type="entry name" value="Ribosomal_eL20_dom"/>
</dbReference>
<proteinExistence type="inferred from homology"/>
<dbReference type="SUPFAM" id="SSF160374">
    <property type="entry name" value="RplX-like"/>
    <property type="match status" value="1"/>
</dbReference>
<organism evidence="5 6">
    <name type="scientific">Methanohalobium evestigatum (strain ATCC BAA-1072 / DSM 3721 / NBRC 107634 / OCM 161 / Z-7303)</name>
    <dbReference type="NCBI Taxonomy" id="644295"/>
    <lineage>
        <taxon>Archaea</taxon>
        <taxon>Methanobacteriati</taxon>
        <taxon>Methanobacteriota</taxon>
        <taxon>Stenosarchaea group</taxon>
        <taxon>Methanomicrobia</taxon>
        <taxon>Methanosarcinales</taxon>
        <taxon>Methanosarcinaceae</taxon>
        <taxon>Methanohalobium</taxon>
    </lineage>
</organism>
<dbReference type="EMBL" id="CP002069">
    <property type="protein sequence ID" value="ADI73634.1"/>
    <property type="molecule type" value="Genomic_DNA"/>
</dbReference>
<dbReference type="Proteomes" id="UP000000391">
    <property type="component" value="Chromosome"/>
</dbReference>
<dbReference type="GO" id="GO:0070180">
    <property type="term" value="F:large ribosomal subunit rRNA binding"/>
    <property type="evidence" value="ECO:0007669"/>
    <property type="project" value="UniProtKB-UniRule"/>
</dbReference>